<feature type="region of interest" description="Disordered" evidence="1">
    <location>
        <begin position="1"/>
        <end position="28"/>
    </location>
</feature>
<evidence type="ECO:0000256" key="1">
    <source>
        <dbReference type="SAM" id="MobiDB-lite"/>
    </source>
</evidence>
<organism evidence="2 3">
    <name type="scientific">Novosphingobium endophyticum</name>
    <dbReference type="NCBI Taxonomy" id="1955250"/>
    <lineage>
        <taxon>Bacteria</taxon>
        <taxon>Pseudomonadati</taxon>
        <taxon>Pseudomonadota</taxon>
        <taxon>Alphaproteobacteria</taxon>
        <taxon>Sphingomonadales</taxon>
        <taxon>Sphingomonadaceae</taxon>
        <taxon>Novosphingobium</taxon>
    </lineage>
</organism>
<reference evidence="2" key="1">
    <citation type="journal article" date="2014" name="Int. J. Syst. Evol. Microbiol.">
        <title>Complete genome sequence of Corynebacterium casei LMG S-19264T (=DSM 44701T), isolated from a smear-ripened cheese.</title>
        <authorList>
            <consortium name="US DOE Joint Genome Institute (JGI-PGF)"/>
            <person name="Walter F."/>
            <person name="Albersmeier A."/>
            <person name="Kalinowski J."/>
            <person name="Ruckert C."/>
        </authorList>
    </citation>
    <scope>NUCLEOTIDE SEQUENCE</scope>
    <source>
        <strain evidence="2">CGMCC 1.15095</strain>
    </source>
</reference>
<dbReference type="RefSeq" id="WP_229736186.1">
    <property type="nucleotide sequence ID" value="NZ_BMHK01000006.1"/>
</dbReference>
<keyword evidence="3" id="KW-1185">Reference proteome</keyword>
<evidence type="ECO:0000313" key="2">
    <source>
        <dbReference type="EMBL" id="GGB95875.1"/>
    </source>
</evidence>
<dbReference type="EMBL" id="BMHK01000006">
    <property type="protein sequence ID" value="GGB95875.1"/>
    <property type="molecule type" value="Genomic_DNA"/>
</dbReference>
<dbReference type="AlphaFoldDB" id="A0A916TRN1"/>
<feature type="compositionally biased region" description="Basic and acidic residues" evidence="1">
    <location>
        <begin position="15"/>
        <end position="27"/>
    </location>
</feature>
<protein>
    <submittedName>
        <fullName evidence="2">Uncharacterized protein</fullName>
    </submittedName>
</protein>
<dbReference type="Proteomes" id="UP000608154">
    <property type="component" value="Unassembled WGS sequence"/>
</dbReference>
<sequence>MRALCRSAPLGAVNDNRREGQSSDAAKRAMAAYANPQAPLPLPMQAANDQLLLAEALRHFARHGLSAAAHARAKAEAARAADDDEGCTWWLSICRQLDRRMADAFARKIASRG</sequence>
<evidence type="ECO:0000313" key="3">
    <source>
        <dbReference type="Proteomes" id="UP000608154"/>
    </source>
</evidence>
<comment type="caution">
    <text evidence="2">The sequence shown here is derived from an EMBL/GenBank/DDBJ whole genome shotgun (WGS) entry which is preliminary data.</text>
</comment>
<accession>A0A916TRN1</accession>
<gene>
    <name evidence="2" type="ORF">GCM10011494_12940</name>
</gene>
<proteinExistence type="predicted"/>
<name>A0A916TRN1_9SPHN</name>
<reference evidence="2" key="2">
    <citation type="submission" date="2020-09" db="EMBL/GenBank/DDBJ databases">
        <authorList>
            <person name="Sun Q."/>
            <person name="Zhou Y."/>
        </authorList>
    </citation>
    <scope>NUCLEOTIDE SEQUENCE</scope>
    <source>
        <strain evidence="2">CGMCC 1.15095</strain>
    </source>
</reference>